<feature type="domain" description="ABC transporter" evidence="5">
    <location>
        <begin position="19"/>
        <end position="251"/>
    </location>
</feature>
<sequence length="256" mass="28682">MMEQKSNHTNLDGVHLPPIEIKNLSVTYRTEPALWNIDLSFPEGKLIAIVGPNGAGKSTLIKAVMGLVPITAGKVSIYGKQYSKQRNKVAYVPQRGSVDWDFPTDALDVVEMGLYGKLGWLRRPNSQTREKARDCLTKVGLGDYADRQIGQLSGGQQQRVFVARALAQDPQIYLMDEPLNGVDAVTEETILSILEDLRKEGKTIVMVHHDLQTVDKYFDWVVMLNRSLISAGPIKEVFTKENLDIAYQEKQRVSLQ</sequence>
<dbReference type="Proteomes" id="UP000032027">
    <property type="component" value="Chromosome"/>
</dbReference>
<dbReference type="STRING" id="1582439.NPIRD3C_0732"/>
<dbReference type="EMBL" id="CP010868">
    <property type="protein sequence ID" value="AJM91946.1"/>
    <property type="molecule type" value="Genomic_DNA"/>
</dbReference>
<dbReference type="GO" id="GO:0005524">
    <property type="term" value="F:ATP binding"/>
    <property type="evidence" value="ECO:0007669"/>
    <property type="project" value="UniProtKB-KW"/>
</dbReference>
<evidence type="ECO:0000259" key="5">
    <source>
        <dbReference type="PROSITE" id="PS50893"/>
    </source>
</evidence>
<dbReference type="Gene3D" id="3.40.50.300">
    <property type="entry name" value="P-loop containing nucleotide triphosphate hydrolases"/>
    <property type="match status" value="1"/>
</dbReference>
<evidence type="ECO:0000313" key="7">
    <source>
        <dbReference type="Proteomes" id="UP000032027"/>
    </source>
</evidence>
<dbReference type="InterPro" id="IPR050153">
    <property type="entry name" value="Metal_Ion_Import_ABC"/>
</dbReference>
<name>A0A0C5BUL9_9ARCH</name>
<dbReference type="InterPro" id="IPR017871">
    <property type="entry name" value="ABC_transporter-like_CS"/>
</dbReference>
<dbReference type="SMART" id="SM00382">
    <property type="entry name" value="AAA"/>
    <property type="match status" value="1"/>
</dbReference>
<dbReference type="PATRIC" id="fig|1582439.9.peg.749"/>
<evidence type="ECO:0000256" key="3">
    <source>
        <dbReference type="ARBA" id="ARBA00022741"/>
    </source>
</evidence>
<dbReference type="CDD" id="cd03235">
    <property type="entry name" value="ABC_Metallic_Cations"/>
    <property type="match status" value="1"/>
</dbReference>
<reference evidence="6 7" key="3">
    <citation type="journal article" date="2019" name="Int. J. Syst. Evol. Microbiol.">
        <title>Nitrosopumilus adriaticus sp. nov. and Nitrosopumilus piranensis sp. nov., two ammonia-oxidizing archaea from the Adriatic Sea and members of the class Nitrososphaeria.</title>
        <authorList>
            <person name="Bayer B."/>
            <person name="Vojvoda J."/>
            <person name="Reinthaler T."/>
            <person name="Reyes C."/>
            <person name="Pinto M."/>
            <person name="Herndl G.J."/>
        </authorList>
    </citation>
    <scope>NUCLEOTIDE SEQUENCE [LARGE SCALE GENOMIC DNA]</scope>
    <source>
        <strain evidence="6 7">D3C</strain>
    </source>
</reference>
<dbReference type="HOGENOM" id="CLU_000604_1_11_2"/>
<dbReference type="SUPFAM" id="SSF52540">
    <property type="entry name" value="P-loop containing nucleoside triphosphate hydrolases"/>
    <property type="match status" value="1"/>
</dbReference>
<dbReference type="KEGG" id="nid:NPIRD3C_0732"/>
<proteinExistence type="inferred from homology"/>
<dbReference type="PROSITE" id="PS00211">
    <property type="entry name" value="ABC_TRANSPORTER_1"/>
    <property type="match status" value="1"/>
</dbReference>
<evidence type="ECO:0000256" key="1">
    <source>
        <dbReference type="ARBA" id="ARBA00005417"/>
    </source>
</evidence>
<dbReference type="Pfam" id="PF00005">
    <property type="entry name" value="ABC_tran"/>
    <property type="match status" value="1"/>
</dbReference>
<dbReference type="PANTHER" id="PTHR42734">
    <property type="entry name" value="METAL TRANSPORT SYSTEM ATP-BINDING PROTEIN TM_0124-RELATED"/>
    <property type="match status" value="1"/>
</dbReference>
<dbReference type="InterPro" id="IPR027417">
    <property type="entry name" value="P-loop_NTPase"/>
</dbReference>
<dbReference type="FunFam" id="3.40.50.300:FF:000134">
    <property type="entry name" value="Iron-enterobactin ABC transporter ATP-binding protein"/>
    <property type="match status" value="1"/>
</dbReference>
<protein>
    <submittedName>
        <fullName evidence="6">Manganese transport system ATP-binding protein MntB</fullName>
    </submittedName>
</protein>
<dbReference type="PROSITE" id="PS50893">
    <property type="entry name" value="ABC_TRANSPORTER_2"/>
    <property type="match status" value="1"/>
</dbReference>
<evidence type="ECO:0000256" key="2">
    <source>
        <dbReference type="ARBA" id="ARBA00022448"/>
    </source>
</evidence>
<dbReference type="AlphaFoldDB" id="A0A0C5BUL9"/>
<organism evidence="6 7">
    <name type="scientific">Nitrosopumilus piranensis</name>
    <dbReference type="NCBI Taxonomy" id="1582439"/>
    <lineage>
        <taxon>Archaea</taxon>
        <taxon>Nitrososphaerota</taxon>
        <taxon>Nitrososphaeria</taxon>
        <taxon>Nitrosopumilales</taxon>
        <taxon>Nitrosopumilaceae</taxon>
        <taxon>Nitrosopumilus</taxon>
    </lineage>
</organism>
<reference evidence="6 7" key="2">
    <citation type="journal article" date="2016" name="ISME J.">
        <title>Physiological and genomic characterization of two novel marine thaumarchaeal strains indicates niche differentiation.</title>
        <authorList>
            <person name="Bayer B."/>
            <person name="Vojvoda J."/>
            <person name="Offre P."/>
            <person name="Alves R.J."/>
            <person name="Elisabeth N.H."/>
            <person name="Garcia J.A."/>
            <person name="Volland J.M."/>
            <person name="Srivastava A."/>
            <person name="Schleper C."/>
            <person name="Herndl G.J."/>
        </authorList>
    </citation>
    <scope>NUCLEOTIDE SEQUENCE [LARGE SCALE GENOMIC DNA]</scope>
    <source>
        <strain evidence="6 7">D3C</strain>
    </source>
</reference>
<keyword evidence="3" id="KW-0547">Nucleotide-binding</keyword>
<keyword evidence="7" id="KW-1185">Reference proteome</keyword>
<keyword evidence="4 6" id="KW-0067">ATP-binding</keyword>
<dbReference type="OrthoDB" id="10909at2157"/>
<dbReference type="GO" id="GO:0016887">
    <property type="term" value="F:ATP hydrolysis activity"/>
    <property type="evidence" value="ECO:0007669"/>
    <property type="project" value="InterPro"/>
</dbReference>
<accession>A0A0C5BUL9</accession>
<gene>
    <name evidence="6" type="primary">mntB</name>
    <name evidence="6" type="ORF">NPIRD3C_0732</name>
</gene>
<dbReference type="PANTHER" id="PTHR42734:SF5">
    <property type="entry name" value="IRON TRANSPORT SYSTEM ATP-BINDING PROTEIN HI_0361-RELATED"/>
    <property type="match status" value="1"/>
</dbReference>
<dbReference type="InterPro" id="IPR003439">
    <property type="entry name" value="ABC_transporter-like_ATP-bd"/>
</dbReference>
<evidence type="ECO:0000313" key="6">
    <source>
        <dbReference type="EMBL" id="AJM91946.1"/>
    </source>
</evidence>
<keyword evidence="2" id="KW-0813">Transport</keyword>
<dbReference type="InterPro" id="IPR003593">
    <property type="entry name" value="AAA+_ATPase"/>
</dbReference>
<comment type="similarity">
    <text evidence="1">Belongs to the ABC transporter superfamily.</text>
</comment>
<evidence type="ECO:0000256" key="4">
    <source>
        <dbReference type="ARBA" id="ARBA00022840"/>
    </source>
</evidence>
<reference evidence="7" key="1">
    <citation type="submission" date="2015-02" db="EMBL/GenBank/DDBJ databases">
        <title>Characterization of two novel Thaumarchaeota isolated from the Northern Adriatic Sea.</title>
        <authorList>
            <person name="Bayer B."/>
            <person name="Vojvoda J."/>
            <person name="Offre P."/>
            <person name="Srivastava A."/>
            <person name="Elisabeth N."/>
            <person name="Garcia J.A.L."/>
            <person name="Schleper C."/>
            <person name="Herndl G.J."/>
        </authorList>
    </citation>
    <scope>NUCLEOTIDE SEQUENCE [LARGE SCALE GENOMIC DNA]</scope>
    <source>
        <strain evidence="7">D3C</strain>
    </source>
</reference>